<evidence type="ECO:0000313" key="4">
    <source>
        <dbReference type="EMBL" id="SDD27338.1"/>
    </source>
</evidence>
<organism evidence="4 5">
    <name type="scientific">Algoriphagus faecimaris</name>
    <dbReference type="NCBI Taxonomy" id="686796"/>
    <lineage>
        <taxon>Bacteria</taxon>
        <taxon>Pseudomonadati</taxon>
        <taxon>Bacteroidota</taxon>
        <taxon>Cytophagia</taxon>
        <taxon>Cytophagales</taxon>
        <taxon>Cyclobacteriaceae</taxon>
        <taxon>Algoriphagus</taxon>
    </lineage>
</organism>
<name>A0A1G6TE32_9BACT</name>
<evidence type="ECO:0000256" key="1">
    <source>
        <dbReference type="ARBA" id="ARBA00022679"/>
    </source>
</evidence>
<dbReference type="OrthoDB" id="9801609at2"/>
<accession>A0A1G6TE32</accession>
<dbReference type="RefSeq" id="WP_087939848.1">
    <property type="nucleotide sequence ID" value="NZ_FNAC01000022.1"/>
</dbReference>
<keyword evidence="5" id="KW-1185">Reference proteome</keyword>
<dbReference type="SUPFAM" id="SSF53756">
    <property type="entry name" value="UDP-Glycosyltransferase/glycogen phosphorylase"/>
    <property type="match status" value="1"/>
</dbReference>
<dbReference type="Pfam" id="PF13439">
    <property type="entry name" value="Glyco_transf_4"/>
    <property type="match status" value="1"/>
</dbReference>
<dbReference type="PANTHER" id="PTHR46401">
    <property type="entry name" value="GLYCOSYLTRANSFERASE WBBK-RELATED"/>
    <property type="match status" value="1"/>
</dbReference>
<proteinExistence type="predicted"/>
<dbReference type="GO" id="GO:0016757">
    <property type="term" value="F:glycosyltransferase activity"/>
    <property type="evidence" value="ECO:0007669"/>
    <property type="project" value="InterPro"/>
</dbReference>
<dbReference type="EMBL" id="FNAC01000022">
    <property type="protein sequence ID" value="SDD27338.1"/>
    <property type="molecule type" value="Genomic_DNA"/>
</dbReference>
<dbReference type="InterPro" id="IPR028098">
    <property type="entry name" value="Glyco_trans_4-like_N"/>
</dbReference>
<protein>
    <submittedName>
        <fullName evidence="4">Glycosyltransferase involved in cell wall bisynthesis</fullName>
    </submittedName>
</protein>
<dbReference type="AlphaFoldDB" id="A0A1G6TE32"/>
<dbReference type="GO" id="GO:0009103">
    <property type="term" value="P:lipopolysaccharide biosynthetic process"/>
    <property type="evidence" value="ECO:0007669"/>
    <property type="project" value="TreeGrafter"/>
</dbReference>
<dbReference type="PANTHER" id="PTHR46401:SF2">
    <property type="entry name" value="GLYCOSYLTRANSFERASE WBBK-RELATED"/>
    <property type="match status" value="1"/>
</dbReference>
<evidence type="ECO:0000259" key="3">
    <source>
        <dbReference type="Pfam" id="PF13439"/>
    </source>
</evidence>
<evidence type="ECO:0000313" key="5">
    <source>
        <dbReference type="Proteomes" id="UP000199060"/>
    </source>
</evidence>
<gene>
    <name evidence="4" type="ORF">SAMN04488104_10224</name>
</gene>
<feature type="domain" description="Glycosyltransferase subfamily 4-like N-terminal" evidence="3">
    <location>
        <begin position="16"/>
        <end position="168"/>
    </location>
</feature>
<feature type="domain" description="Glycosyl transferase family 1" evidence="2">
    <location>
        <begin position="191"/>
        <end position="352"/>
    </location>
</feature>
<dbReference type="Gene3D" id="3.40.50.2000">
    <property type="entry name" value="Glycogen Phosphorylase B"/>
    <property type="match status" value="2"/>
</dbReference>
<sequence length="377" mass="43275">MKVLLDLQYLNVATTGIKTYMVELAKAARKYPHPEVQWIFTHEPEEQSNNEKFKQSQSKLQRLNYHMDYFRWKEFQLPDLVKKHGADVLICPDFVSPAASLSCRRLTVIHDAFFWQTPQNYPAWWRKYFISLIKKGLKEKTHIITTTAYSKRSLQEYLSKDWPISVIYQAPKGLKNAADPQFLNTLKLQASEYFIHIGTFDRRKNIPLLVQAFWGYLQRTNSNKKLVLAGGPGQSKQMNDFPKVQKLVEKLGLQEKVLVTGYLSDTEIKALYDKAFAYVFPSENEGFGIPILEAMGFGIPVIHSNQPALLEVAGEAGLPFQTGSLEDLTQKLILLDEDDKLRKSLIQKGSKRSEDFSAKKFIDGFYDIILNAKPTKK</sequence>
<dbReference type="CDD" id="cd03809">
    <property type="entry name" value="GT4_MtfB-like"/>
    <property type="match status" value="1"/>
</dbReference>
<dbReference type="Proteomes" id="UP000199060">
    <property type="component" value="Unassembled WGS sequence"/>
</dbReference>
<dbReference type="STRING" id="686796.SAMN04488104_10224"/>
<keyword evidence="1 4" id="KW-0808">Transferase</keyword>
<dbReference type="InterPro" id="IPR001296">
    <property type="entry name" value="Glyco_trans_1"/>
</dbReference>
<reference evidence="5" key="1">
    <citation type="submission" date="2016-10" db="EMBL/GenBank/DDBJ databases">
        <authorList>
            <person name="Varghese N."/>
            <person name="Submissions S."/>
        </authorList>
    </citation>
    <scope>NUCLEOTIDE SEQUENCE [LARGE SCALE GENOMIC DNA]</scope>
    <source>
        <strain evidence="5">DSM 23095</strain>
    </source>
</reference>
<dbReference type="Pfam" id="PF00534">
    <property type="entry name" value="Glycos_transf_1"/>
    <property type="match status" value="1"/>
</dbReference>
<evidence type="ECO:0000259" key="2">
    <source>
        <dbReference type="Pfam" id="PF00534"/>
    </source>
</evidence>